<sequence length="99" mass="11647">MKMDLRTQIITWTLRKEKTANMIPFINTWPYDIVMNDLYVPECPFCKRDNVLIPIKPGEIRDIQAGKKKLLVFPCCHHSVVVVDMDRDYLLTSQPIRKV</sequence>
<name>V9WAC3_9BACL</name>
<dbReference type="PATRIC" id="fig|697284.3.peg.2879"/>
<organism evidence="1 2">
    <name type="scientific">Paenibacillus larvae subsp. larvae DSM 25430</name>
    <dbReference type="NCBI Taxonomy" id="697284"/>
    <lineage>
        <taxon>Bacteria</taxon>
        <taxon>Bacillati</taxon>
        <taxon>Bacillota</taxon>
        <taxon>Bacilli</taxon>
        <taxon>Bacillales</taxon>
        <taxon>Paenibacillaceae</taxon>
        <taxon>Paenibacillus</taxon>
    </lineage>
</organism>
<accession>V9WAC3</accession>
<dbReference type="eggNOG" id="ENOG503320Z">
    <property type="taxonomic scope" value="Bacteria"/>
</dbReference>
<gene>
    <name evidence="1" type="ORF">ERIC2_c30250</name>
</gene>
<dbReference type="EMBL" id="CP003355">
    <property type="protein sequence ID" value="AHD06799.1"/>
    <property type="molecule type" value="Genomic_DNA"/>
</dbReference>
<keyword evidence="2" id="KW-1185">Reference proteome</keyword>
<evidence type="ECO:0000313" key="2">
    <source>
        <dbReference type="Proteomes" id="UP000029431"/>
    </source>
</evidence>
<dbReference type="Proteomes" id="UP000029431">
    <property type="component" value="Chromosome"/>
</dbReference>
<evidence type="ECO:0000313" key="1">
    <source>
        <dbReference type="EMBL" id="AHD06799.1"/>
    </source>
</evidence>
<protein>
    <submittedName>
        <fullName evidence="1">Uncharacterized protein</fullName>
    </submittedName>
</protein>
<dbReference type="KEGG" id="plv:ERIC2_c30250"/>
<dbReference type="HOGENOM" id="CLU_181505_0_0_9"/>
<reference evidence="1 2" key="1">
    <citation type="journal article" date="2014" name="PLoS ONE">
        <title>How to Kill the Honey Bee Larva: Genomic Potential and Virulence Mechanisms of Paenibacillus larvae.</title>
        <authorList>
            <person name="Djukic M."/>
            <person name="Brzuszkiewicz E."/>
            <person name="Funfhaus A."/>
            <person name="Voss J."/>
            <person name="Gollnow K."/>
            <person name="Poppinga L."/>
            <person name="Liesegang H."/>
            <person name="Garcia-Gonzalez E."/>
            <person name="Genersch E."/>
            <person name="Daniel R."/>
        </authorList>
    </citation>
    <scope>NUCLEOTIDE SEQUENCE [LARGE SCALE GENOMIC DNA]</scope>
    <source>
        <strain evidence="1 2">DSM 25430</strain>
    </source>
</reference>
<dbReference type="AlphaFoldDB" id="V9WAC3"/>
<proteinExistence type="predicted"/>